<reference evidence="2" key="1">
    <citation type="submission" date="2018-01" db="EMBL/GenBank/DDBJ databases">
        <title>An insight into the sialome of Amazonian anophelines.</title>
        <authorList>
            <person name="Ribeiro J.M."/>
            <person name="Scarpassa V."/>
            <person name="Calvo E."/>
        </authorList>
    </citation>
    <scope>NUCLEOTIDE SEQUENCE</scope>
    <source>
        <tissue evidence="2">Salivary glands</tissue>
    </source>
</reference>
<accession>A0A2M3ZRB6</accession>
<sequence length="66" mass="7213">MLTGRVAASATYVCALSAVCVLCSHQSTIRFRGINRHMCPHPLADSIVASLLRLIANLFLLLLLLY</sequence>
<keyword evidence="1" id="KW-1133">Transmembrane helix</keyword>
<protein>
    <submittedName>
        <fullName evidence="2">Putative secreted peptide</fullName>
    </submittedName>
</protein>
<evidence type="ECO:0000313" key="2">
    <source>
        <dbReference type="EMBL" id="MBW31079.1"/>
    </source>
</evidence>
<keyword evidence="1" id="KW-0472">Membrane</keyword>
<proteinExistence type="predicted"/>
<dbReference type="AlphaFoldDB" id="A0A2M3ZRB6"/>
<evidence type="ECO:0000256" key="1">
    <source>
        <dbReference type="SAM" id="Phobius"/>
    </source>
</evidence>
<organism evidence="2">
    <name type="scientific">Anopheles braziliensis</name>
    <dbReference type="NCBI Taxonomy" id="58242"/>
    <lineage>
        <taxon>Eukaryota</taxon>
        <taxon>Metazoa</taxon>
        <taxon>Ecdysozoa</taxon>
        <taxon>Arthropoda</taxon>
        <taxon>Hexapoda</taxon>
        <taxon>Insecta</taxon>
        <taxon>Pterygota</taxon>
        <taxon>Neoptera</taxon>
        <taxon>Endopterygota</taxon>
        <taxon>Diptera</taxon>
        <taxon>Nematocera</taxon>
        <taxon>Culicoidea</taxon>
        <taxon>Culicidae</taxon>
        <taxon>Anophelinae</taxon>
        <taxon>Anopheles</taxon>
    </lineage>
</organism>
<feature type="transmembrane region" description="Helical" evidence="1">
    <location>
        <begin position="47"/>
        <end position="65"/>
    </location>
</feature>
<dbReference type="EMBL" id="GGFM01010328">
    <property type="protein sequence ID" value="MBW31079.1"/>
    <property type="molecule type" value="Transcribed_RNA"/>
</dbReference>
<keyword evidence="1" id="KW-0812">Transmembrane</keyword>
<name>A0A2M3ZRB6_9DIPT</name>